<evidence type="ECO:0000256" key="1">
    <source>
        <dbReference type="SAM" id="MobiDB-lite"/>
    </source>
</evidence>
<feature type="region of interest" description="Disordered" evidence="1">
    <location>
        <begin position="78"/>
        <end position="125"/>
    </location>
</feature>
<keyword evidence="3" id="KW-1185">Reference proteome</keyword>
<accession>A0A182UYB2</accession>
<sequence length="308" mass="32634">MLPQVGKLAQLMSSVKMDGPMPATAISLIRMLPTPATIAFGGVPTGRWNEKLHTIATGNISTGSTTLQIATFEVNSVRNSPTTHSTNSSSSGGSTFNPASDWPSRADMPEVRPPSARANPPPSRNSKLQGVFWLMKRHLAPLLTASSSSSTACTIGHIIATVAVLEIHIETNIVTMVRPKYSTASAITIPPMNISIVSFMYIMHVLFVSRMPISGNSTIGSMEVMGSGSASVIQNTPITITMYMQRNGGDVSTRKTDAARSGTSSTSSVFQYTPINRHIRRPHPSGSCVLVAFVMTGRAQSGKVASSG</sequence>
<dbReference type="Proteomes" id="UP000075903">
    <property type="component" value="Unassembled WGS sequence"/>
</dbReference>
<reference evidence="2" key="1">
    <citation type="submission" date="2020-05" db="UniProtKB">
        <authorList>
            <consortium name="EnsemblMetazoa"/>
        </authorList>
    </citation>
    <scope>IDENTIFICATION</scope>
    <source>
        <strain evidence="2">MAF</strain>
    </source>
</reference>
<protein>
    <submittedName>
        <fullName evidence="2">Uncharacterized protein</fullName>
    </submittedName>
</protein>
<feature type="compositionally biased region" description="Low complexity" evidence="1">
    <location>
        <begin position="79"/>
        <end position="95"/>
    </location>
</feature>
<dbReference type="VEuPathDB" id="VectorBase:AMEM005750"/>
<evidence type="ECO:0000313" key="3">
    <source>
        <dbReference type="Proteomes" id="UP000075903"/>
    </source>
</evidence>
<dbReference type="EnsemblMetazoa" id="AMEM005750-RA">
    <property type="protein sequence ID" value="AMEM005750-PA"/>
    <property type="gene ID" value="AMEM005750"/>
</dbReference>
<name>A0A182UYB2_ANOME</name>
<organism evidence="2 3">
    <name type="scientific">Anopheles merus</name>
    <name type="common">Mosquito</name>
    <dbReference type="NCBI Taxonomy" id="30066"/>
    <lineage>
        <taxon>Eukaryota</taxon>
        <taxon>Metazoa</taxon>
        <taxon>Ecdysozoa</taxon>
        <taxon>Arthropoda</taxon>
        <taxon>Hexapoda</taxon>
        <taxon>Insecta</taxon>
        <taxon>Pterygota</taxon>
        <taxon>Neoptera</taxon>
        <taxon>Endopterygota</taxon>
        <taxon>Diptera</taxon>
        <taxon>Nematocera</taxon>
        <taxon>Culicoidea</taxon>
        <taxon>Culicidae</taxon>
        <taxon>Anophelinae</taxon>
        <taxon>Anopheles</taxon>
    </lineage>
</organism>
<dbReference type="AlphaFoldDB" id="A0A182UYB2"/>
<proteinExistence type="predicted"/>
<evidence type="ECO:0000313" key="2">
    <source>
        <dbReference type="EnsemblMetazoa" id="AMEM005750-PA"/>
    </source>
</evidence>